<comment type="caution">
    <text evidence="8">The sequence shown here is derived from an EMBL/GenBank/DDBJ whole genome shotgun (WGS) entry which is preliminary data.</text>
</comment>
<proteinExistence type="predicted"/>
<keyword evidence="6" id="KW-0812">Transmembrane</keyword>
<keyword evidence="2" id="KW-0547">Nucleotide-binding</keyword>
<evidence type="ECO:0000256" key="4">
    <source>
        <dbReference type="ARBA" id="ARBA00022840"/>
    </source>
</evidence>
<dbReference type="PROSITE" id="PS50011">
    <property type="entry name" value="PROTEIN_KINASE_DOM"/>
    <property type="match status" value="1"/>
</dbReference>
<gene>
    <name evidence="8" type="ORF">ACFYXI_17385</name>
</gene>
<dbReference type="PROSITE" id="PS00108">
    <property type="entry name" value="PROTEIN_KINASE_ST"/>
    <property type="match status" value="1"/>
</dbReference>
<dbReference type="SUPFAM" id="SSF56112">
    <property type="entry name" value="Protein kinase-like (PK-like)"/>
    <property type="match status" value="1"/>
</dbReference>
<organism evidence="8 9">
    <name type="scientific">Microtetraspora malaysiensis</name>
    <dbReference type="NCBI Taxonomy" id="161358"/>
    <lineage>
        <taxon>Bacteria</taxon>
        <taxon>Bacillati</taxon>
        <taxon>Actinomycetota</taxon>
        <taxon>Actinomycetes</taxon>
        <taxon>Streptosporangiales</taxon>
        <taxon>Streptosporangiaceae</taxon>
        <taxon>Microtetraspora</taxon>
    </lineage>
</organism>
<evidence type="ECO:0000259" key="7">
    <source>
        <dbReference type="PROSITE" id="PS50011"/>
    </source>
</evidence>
<dbReference type="PANTHER" id="PTHR43289">
    <property type="entry name" value="MITOGEN-ACTIVATED PROTEIN KINASE KINASE KINASE 20-RELATED"/>
    <property type="match status" value="1"/>
</dbReference>
<dbReference type="Pfam" id="PF00069">
    <property type="entry name" value="Pkinase"/>
    <property type="match status" value="1"/>
</dbReference>
<evidence type="ECO:0000256" key="2">
    <source>
        <dbReference type="ARBA" id="ARBA00022741"/>
    </source>
</evidence>
<dbReference type="InterPro" id="IPR008271">
    <property type="entry name" value="Ser/Thr_kinase_AS"/>
</dbReference>
<dbReference type="Gene3D" id="3.30.200.20">
    <property type="entry name" value="Phosphorylase Kinase, domain 1"/>
    <property type="match status" value="1"/>
</dbReference>
<evidence type="ECO:0000313" key="8">
    <source>
        <dbReference type="EMBL" id="MFF3667372.1"/>
    </source>
</evidence>
<evidence type="ECO:0000256" key="3">
    <source>
        <dbReference type="ARBA" id="ARBA00022777"/>
    </source>
</evidence>
<dbReference type="Proteomes" id="UP001602013">
    <property type="component" value="Unassembled WGS sequence"/>
</dbReference>
<keyword evidence="6" id="KW-1133">Transmembrane helix</keyword>
<name>A0ABW6SQW5_9ACTN</name>
<dbReference type="PANTHER" id="PTHR43289:SF34">
    <property type="entry name" value="SERINE_THREONINE-PROTEIN KINASE YBDM-RELATED"/>
    <property type="match status" value="1"/>
</dbReference>
<evidence type="ECO:0000256" key="1">
    <source>
        <dbReference type="ARBA" id="ARBA00022679"/>
    </source>
</evidence>
<dbReference type="EC" id="2.7.11.1" evidence="8"/>
<dbReference type="CDD" id="cd14014">
    <property type="entry name" value="STKc_PknB_like"/>
    <property type="match status" value="1"/>
</dbReference>
<feature type="region of interest" description="Disordered" evidence="5">
    <location>
        <begin position="272"/>
        <end position="295"/>
    </location>
</feature>
<accession>A0ABW6SQW5</accession>
<dbReference type="RefSeq" id="WP_387412311.1">
    <property type="nucleotide sequence ID" value="NZ_JBIASD010000010.1"/>
</dbReference>
<keyword evidence="6" id="KW-0472">Membrane</keyword>
<sequence length="476" mass="49507">MTASGGLQPGDPPSIGPYRLIRRLGAGGQGIVYLGTDGGGAAVAVKILRPEIAHDDTTRERFAREVTVAQRVASFCTAQFLTADLWSNPPYIVTEFVDGPSLQDDVNRNGPRSGAALHRLAVGTATALTAIHETGLVHRDFKPGNVLLSQDGPRVIDFGIARALDATATVSSQVIGTPAYMAPEQISGAPIGPSADVFAWGAVVAFAATGRSPFAADSAPAALYRVINAEPEIDGVPEPLRSLVRRCLAKEPAERPAMQEVLMRLLGSAESTAASASAPRDASRSAERPARRRQRAGRVNRGYVLAGGAAVLALAAGAAFWFTRGPAGTGQAASVTGVTVPPTPAAAKASASADPATYRFSRAFEGVWKGALAQSNGKTRPMIVTIRTGSRTAAVRYPDLGCSGDLALTGRAPDGQFTLHETITEGARCSQEGDFTMRASRQALALTYIPQGDRDTTYTANVTLFRASGLPADGSG</sequence>
<evidence type="ECO:0000256" key="5">
    <source>
        <dbReference type="SAM" id="MobiDB-lite"/>
    </source>
</evidence>
<keyword evidence="4" id="KW-0067">ATP-binding</keyword>
<dbReference type="InterPro" id="IPR011009">
    <property type="entry name" value="Kinase-like_dom_sf"/>
</dbReference>
<dbReference type="GO" id="GO:0004674">
    <property type="term" value="F:protein serine/threonine kinase activity"/>
    <property type="evidence" value="ECO:0007669"/>
    <property type="project" value="UniProtKB-EC"/>
</dbReference>
<dbReference type="EMBL" id="JBIASD010000010">
    <property type="protein sequence ID" value="MFF3667372.1"/>
    <property type="molecule type" value="Genomic_DNA"/>
</dbReference>
<evidence type="ECO:0000256" key="6">
    <source>
        <dbReference type="SAM" id="Phobius"/>
    </source>
</evidence>
<keyword evidence="1 8" id="KW-0808">Transferase</keyword>
<dbReference type="Gene3D" id="1.10.510.10">
    <property type="entry name" value="Transferase(Phosphotransferase) domain 1"/>
    <property type="match status" value="1"/>
</dbReference>
<feature type="domain" description="Protein kinase" evidence="7">
    <location>
        <begin position="18"/>
        <end position="266"/>
    </location>
</feature>
<dbReference type="InterPro" id="IPR000719">
    <property type="entry name" value="Prot_kinase_dom"/>
</dbReference>
<keyword evidence="3 8" id="KW-0418">Kinase</keyword>
<keyword evidence="9" id="KW-1185">Reference proteome</keyword>
<protein>
    <submittedName>
        <fullName evidence="8">Serine/threonine-protein kinase</fullName>
        <ecNumber evidence="8">2.7.11.1</ecNumber>
    </submittedName>
</protein>
<evidence type="ECO:0000313" key="9">
    <source>
        <dbReference type="Proteomes" id="UP001602013"/>
    </source>
</evidence>
<feature type="transmembrane region" description="Helical" evidence="6">
    <location>
        <begin position="302"/>
        <end position="322"/>
    </location>
</feature>
<reference evidence="8 9" key="1">
    <citation type="submission" date="2024-10" db="EMBL/GenBank/DDBJ databases">
        <title>The Natural Products Discovery Center: Release of the First 8490 Sequenced Strains for Exploring Actinobacteria Biosynthetic Diversity.</title>
        <authorList>
            <person name="Kalkreuter E."/>
            <person name="Kautsar S.A."/>
            <person name="Yang D."/>
            <person name="Bader C.D."/>
            <person name="Teijaro C.N."/>
            <person name="Fluegel L."/>
            <person name="Davis C.M."/>
            <person name="Simpson J.R."/>
            <person name="Lauterbach L."/>
            <person name="Steele A.D."/>
            <person name="Gui C."/>
            <person name="Meng S."/>
            <person name="Li G."/>
            <person name="Viehrig K."/>
            <person name="Ye F."/>
            <person name="Su P."/>
            <person name="Kiefer A.F."/>
            <person name="Nichols A."/>
            <person name="Cepeda A.J."/>
            <person name="Yan W."/>
            <person name="Fan B."/>
            <person name="Jiang Y."/>
            <person name="Adhikari A."/>
            <person name="Zheng C.-J."/>
            <person name="Schuster L."/>
            <person name="Cowan T.M."/>
            <person name="Smanski M.J."/>
            <person name="Chevrette M.G."/>
            <person name="De Carvalho L.P.S."/>
            <person name="Shen B."/>
        </authorList>
    </citation>
    <scope>NUCLEOTIDE SEQUENCE [LARGE SCALE GENOMIC DNA]</scope>
    <source>
        <strain evidence="8 9">NPDC002173</strain>
    </source>
</reference>